<dbReference type="Pfam" id="PF00195">
    <property type="entry name" value="Chal_sti_synt_N"/>
    <property type="match status" value="1"/>
</dbReference>
<dbReference type="SUPFAM" id="SSF53901">
    <property type="entry name" value="Thiolase-like"/>
    <property type="match status" value="2"/>
</dbReference>
<feature type="domain" description="Chalcone/stilbene synthase N-terminal" evidence="3">
    <location>
        <begin position="73"/>
        <end position="219"/>
    </location>
</feature>
<name>A0ABQ2FRS8_9DEIO</name>
<evidence type="ECO:0000256" key="2">
    <source>
        <dbReference type="ARBA" id="ARBA00022679"/>
    </source>
</evidence>
<dbReference type="InterPro" id="IPR012328">
    <property type="entry name" value="Chalcone/stilbene_synt_C"/>
</dbReference>
<dbReference type="PANTHER" id="PTHR11877:SF46">
    <property type="entry name" value="TYPE III POLYKETIDE SYNTHASE A"/>
    <property type="match status" value="1"/>
</dbReference>
<dbReference type="EMBL" id="BMPE01000037">
    <property type="protein sequence ID" value="GGL20186.1"/>
    <property type="molecule type" value="Genomic_DNA"/>
</dbReference>
<comment type="caution">
    <text evidence="5">The sequence shown here is derived from an EMBL/GenBank/DDBJ whole genome shotgun (WGS) entry which is preliminary data.</text>
</comment>
<dbReference type="Pfam" id="PF02797">
    <property type="entry name" value="Chal_sti_synt_C"/>
    <property type="match status" value="1"/>
</dbReference>
<dbReference type="InterPro" id="IPR001099">
    <property type="entry name" value="Chalcone/stilbene_synt_N"/>
</dbReference>
<evidence type="ECO:0000313" key="6">
    <source>
        <dbReference type="Proteomes" id="UP000604341"/>
    </source>
</evidence>
<organism evidence="5 6">
    <name type="scientific">Deinococcus radiotolerans</name>
    <dbReference type="NCBI Taxonomy" id="1309407"/>
    <lineage>
        <taxon>Bacteria</taxon>
        <taxon>Thermotogati</taxon>
        <taxon>Deinococcota</taxon>
        <taxon>Deinococci</taxon>
        <taxon>Deinococcales</taxon>
        <taxon>Deinococcaceae</taxon>
        <taxon>Deinococcus</taxon>
    </lineage>
</organism>
<proteinExistence type="inferred from homology"/>
<accession>A0ABQ2FRS8</accession>
<reference evidence="6" key="1">
    <citation type="journal article" date="2019" name="Int. J. Syst. Evol. Microbiol.">
        <title>The Global Catalogue of Microorganisms (GCM) 10K type strain sequencing project: providing services to taxonomists for standard genome sequencing and annotation.</title>
        <authorList>
            <consortium name="The Broad Institute Genomics Platform"/>
            <consortium name="The Broad Institute Genome Sequencing Center for Infectious Disease"/>
            <person name="Wu L."/>
            <person name="Ma J."/>
        </authorList>
    </citation>
    <scope>NUCLEOTIDE SEQUENCE [LARGE SCALE GENOMIC DNA]</scope>
    <source>
        <strain evidence="6">JCM 19173</strain>
    </source>
</reference>
<keyword evidence="6" id="KW-1185">Reference proteome</keyword>
<dbReference type="InterPro" id="IPR016039">
    <property type="entry name" value="Thiolase-like"/>
</dbReference>
<evidence type="ECO:0000256" key="1">
    <source>
        <dbReference type="ARBA" id="ARBA00005531"/>
    </source>
</evidence>
<dbReference type="Proteomes" id="UP000604341">
    <property type="component" value="Unassembled WGS sequence"/>
</dbReference>
<feature type="domain" description="Chalcone/stilbene synthase C-terminal" evidence="4">
    <location>
        <begin position="245"/>
        <end position="372"/>
    </location>
</feature>
<dbReference type="PIRSF" id="PIRSF000451">
    <property type="entry name" value="PKS_III"/>
    <property type="match status" value="1"/>
</dbReference>
<evidence type="ECO:0000259" key="4">
    <source>
        <dbReference type="Pfam" id="PF02797"/>
    </source>
</evidence>
<dbReference type="PANTHER" id="PTHR11877">
    <property type="entry name" value="HYDROXYMETHYLGLUTARYL-COA SYNTHASE"/>
    <property type="match status" value="1"/>
</dbReference>
<protein>
    <submittedName>
        <fullName evidence="5">Naringenin-chalcone synthase</fullName>
    </submittedName>
</protein>
<keyword evidence="2" id="KW-0808">Transferase</keyword>
<evidence type="ECO:0000259" key="3">
    <source>
        <dbReference type="Pfam" id="PF00195"/>
    </source>
</evidence>
<evidence type="ECO:0000313" key="5">
    <source>
        <dbReference type="EMBL" id="GGL20186.1"/>
    </source>
</evidence>
<sequence length="382" mass="40200">MPVYLQAVETAVPGAAYPQGLLRDIIRQQPELDRRAQRLTTSIFNASGIDTRHSAVLDFQASAQDTPGLFYDPGTGRMLTPGTGARNDFYTAHATELFVRAARQALAACPDVSPAEITHVVTASCTGFFAPGPEYAVVRALGLSPRTQRVHVGFMGCYAAFPALKLARAFCDADPNAVVLVVCAELCTIHMHSAGDPDTLIANSVFADGAAAAVVSARPPAPGALALRLDQFETTLTPPGVGEADMAWTIGDQGYDMVLSTYVPQIIEAHITGALAPLLAHDAALAGVPGAVERWAVHPGGRSILDKVQGSLNLSDEQLRPSREVLRQFGNMSSATVLFILADLRRHAVPGERVCAVAFGPGLTVESGLLTQVMGCAHADPA</sequence>
<dbReference type="InterPro" id="IPR011141">
    <property type="entry name" value="Polyketide_synthase_type-III"/>
</dbReference>
<gene>
    <name evidence="5" type="ORF">GCM10010844_43850</name>
</gene>
<dbReference type="RefSeq" id="WP_189071097.1">
    <property type="nucleotide sequence ID" value="NZ_BMPE01000037.1"/>
</dbReference>
<dbReference type="CDD" id="cd00831">
    <property type="entry name" value="CHS_like"/>
    <property type="match status" value="1"/>
</dbReference>
<comment type="similarity">
    <text evidence="1">Belongs to the thiolase-like superfamily. Chalcone/stilbene synthases family.</text>
</comment>
<dbReference type="Gene3D" id="3.40.47.10">
    <property type="match status" value="2"/>
</dbReference>